<sequence>MSISTTAKTLLLATSKETYAYRRFGKASQCPLLLLQHFTGTLDNWDPAMTDALAKERDLIVFDNAGIGRSTGVVPKTVHEMAEHVQVFLEALEIQSCDVLGFSLGGMIAQQIALNNPNAFRKIVLVGTAPRGGTDIMHLDKPSLGRYFQDRSLKGYQILQKVFFAPSEASQRAGGEFIRRLDERKDDREPASGPDVAQAQLAAFREWEVQKGEPFADLRQIRQPTLVVNGVQDEMIPASNSYRLVENLPNAMLLIYPDAGHGSLFQWHESFARQLLAFLASDSSQAPY</sequence>
<feature type="domain" description="AB hydrolase-1" evidence="1">
    <location>
        <begin position="31"/>
        <end position="265"/>
    </location>
</feature>
<evidence type="ECO:0000313" key="2">
    <source>
        <dbReference type="EMBL" id="SEG63409.1"/>
    </source>
</evidence>
<gene>
    <name evidence="2" type="ORF">SAMN05421819_3974</name>
</gene>
<dbReference type="Proteomes" id="UP000236728">
    <property type="component" value="Unassembled WGS sequence"/>
</dbReference>
<dbReference type="PANTHER" id="PTHR43433">
    <property type="entry name" value="HYDROLASE, ALPHA/BETA FOLD FAMILY PROTEIN"/>
    <property type="match status" value="1"/>
</dbReference>
<accession>A0A1H6BRT7</accession>
<dbReference type="SUPFAM" id="SSF53474">
    <property type="entry name" value="alpha/beta-Hydrolases"/>
    <property type="match status" value="1"/>
</dbReference>
<evidence type="ECO:0000259" key="1">
    <source>
        <dbReference type="Pfam" id="PF00561"/>
    </source>
</evidence>
<dbReference type="Gene3D" id="3.40.50.1820">
    <property type="entry name" value="alpha/beta hydrolase"/>
    <property type="match status" value="1"/>
</dbReference>
<dbReference type="PRINTS" id="PR00111">
    <property type="entry name" value="ABHYDROLASE"/>
</dbReference>
<reference evidence="2 3" key="1">
    <citation type="submission" date="2016-10" db="EMBL/GenBank/DDBJ databases">
        <authorList>
            <person name="de Groot N.N."/>
        </authorList>
    </citation>
    <scope>NUCLEOTIDE SEQUENCE [LARGE SCALE GENOMIC DNA]</scope>
    <source>
        <strain evidence="2 3">DSM 22489</strain>
    </source>
</reference>
<name>A0A1H6BRT7_9BACT</name>
<organism evidence="2 3">
    <name type="scientific">Bryocella elongata</name>
    <dbReference type="NCBI Taxonomy" id="863522"/>
    <lineage>
        <taxon>Bacteria</taxon>
        <taxon>Pseudomonadati</taxon>
        <taxon>Acidobacteriota</taxon>
        <taxon>Terriglobia</taxon>
        <taxon>Terriglobales</taxon>
        <taxon>Acidobacteriaceae</taxon>
        <taxon>Bryocella</taxon>
    </lineage>
</organism>
<dbReference type="EMBL" id="FNVA01000007">
    <property type="protein sequence ID" value="SEG63409.1"/>
    <property type="molecule type" value="Genomic_DNA"/>
</dbReference>
<dbReference type="InterPro" id="IPR000073">
    <property type="entry name" value="AB_hydrolase_1"/>
</dbReference>
<keyword evidence="3" id="KW-1185">Reference proteome</keyword>
<dbReference type="AlphaFoldDB" id="A0A1H6BRT7"/>
<dbReference type="PANTHER" id="PTHR43433:SF5">
    <property type="entry name" value="AB HYDROLASE-1 DOMAIN-CONTAINING PROTEIN"/>
    <property type="match status" value="1"/>
</dbReference>
<dbReference type="InterPro" id="IPR029058">
    <property type="entry name" value="AB_hydrolase_fold"/>
</dbReference>
<evidence type="ECO:0000313" key="3">
    <source>
        <dbReference type="Proteomes" id="UP000236728"/>
    </source>
</evidence>
<dbReference type="Pfam" id="PF00561">
    <property type="entry name" value="Abhydrolase_1"/>
    <property type="match status" value="1"/>
</dbReference>
<proteinExistence type="predicted"/>
<dbReference type="InterPro" id="IPR050471">
    <property type="entry name" value="AB_hydrolase"/>
</dbReference>
<protein>
    <submittedName>
        <fullName evidence="2">Pimeloyl-ACP methyl ester carboxylesterase</fullName>
    </submittedName>
</protein>